<name>A0A1X0R2Q9_RHIZD</name>
<dbReference type="GO" id="GO:0008157">
    <property type="term" value="F:protein phosphatase 1 binding"/>
    <property type="evidence" value="ECO:0007669"/>
    <property type="project" value="TreeGrafter"/>
</dbReference>
<accession>A0A1X0R2Q9</accession>
<feature type="region of interest" description="Disordered" evidence="1">
    <location>
        <begin position="296"/>
        <end position="334"/>
    </location>
</feature>
<evidence type="ECO:0000313" key="3">
    <source>
        <dbReference type="EMBL" id="ORE06274.1"/>
    </source>
</evidence>
<dbReference type="Gene3D" id="2.60.40.2440">
    <property type="entry name" value="Carbohydrate binding type-21 domain"/>
    <property type="match status" value="1"/>
</dbReference>
<dbReference type="EMBL" id="KV921926">
    <property type="protein sequence ID" value="ORE06274.1"/>
    <property type="molecule type" value="Genomic_DNA"/>
</dbReference>
<dbReference type="GO" id="GO:2001069">
    <property type="term" value="F:glycogen binding"/>
    <property type="evidence" value="ECO:0007669"/>
    <property type="project" value="TreeGrafter"/>
</dbReference>
<dbReference type="PANTHER" id="PTHR12307:SF36">
    <property type="entry name" value="GLYCOGEN-BINDING SUBUNIT 76A"/>
    <property type="match status" value="1"/>
</dbReference>
<evidence type="ECO:0000256" key="1">
    <source>
        <dbReference type="SAM" id="MobiDB-lite"/>
    </source>
</evidence>
<dbReference type="VEuPathDB" id="FungiDB:BCV72DRAFT_207706"/>
<dbReference type="InterPro" id="IPR050782">
    <property type="entry name" value="PP1_regulatory_subunit_3"/>
</dbReference>
<dbReference type="InterPro" id="IPR038175">
    <property type="entry name" value="CBM21_dom_sf"/>
</dbReference>
<dbReference type="OrthoDB" id="1881at2759"/>
<dbReference type="AlphaFoldDB" id="A0A1X0R2Q9"/>
<proteinExistence type="predicted"/>
<dbReference type="PROSITE" id="PS51159">
    <property type="entry name" value="CBM21"/>
    <property type="match status" value="1"/>
</dbReference>
<dbReference type="GO" id="GO:0000164">
    <property type="term" value="C:protein phosphatase type 1 complex"/>
    <property type="evidence" value="ECO:0007669"/>
    <property type="project" value="TreeGrafter"/>
</dbReference>
<evidence type="ECO:0000259" key="2">
    <source>
        <dbReference type="PROSITE" id="PS51159"/>
    </source>
</evidence>
<sequence length="382" mass="44446">MHNYANKKRVTLNKRSLLLDYRQPEQERQVEANDYTRQLVTSALHLPSSTDVNIIQSSPINISDKKVIDLPRMLKSSIRAPKSAPCSPTKSVQFDKENLENICYFRKAQTPLTISHRKNIFWADSDDDEEEEEEEQEEKKEATLVFPNWSNGRLADIIDKRNKVIRIEKGFFTVQDNILHGKVLVRNLDYQKTVTVRYTFDYWETVQNVNAIYQSNYHSNTLYDVFTFKINIQSSSLYFAIHYKVGSQEFWDNNDCKNYEIQFVHNRPASTTMNKDQQEENQLKKRYDFSQAISKQQQPITIKPTPSIPIDVSSSSPSSRHHQHNNHSNYSLQSNSNSPLYCHSPLASSPSFMDLNSQSYLDLVNKYCFYSSSPTRSPMSTY</sequence>
<protein>
    <recommendedName>
        <fullName evidence="2">CBM21 domain-containing protein</fullName>
    </recommendedName>
</protein>
<gene>
    <name evidence="3" type="ORF">BCV72DRAFT_207706</name>
</gene>
<dbReference type="Proteomes" id="UP000242414">
    <property type="component" value="Unassembled WGS sequence"/>
</dbReference>
<organism evidence="3">
    <name type="scientific">Rhizopus microsporus var. microsporus</name>
    <dbReference type="NCBI Taxonomy" id="86635"/>
    <lineage>
        <taxon>Eukaryota</taxon>
        <taxon>Fungi</taxon>
        <taxon>Fungi incertae sedis</taxon>
        <taxon>Mucoromycota</taxon>
        <taxon>Mucoromycotina</taxon>
        <taxon>Mucoromycetes</taxon>
        <taxon>Mucorales</taxon>
        <taxon>Mucorineae</taxon>
        <taxon>Rhizopodaceae</taxon>
        <taxon>Rhizopus</taxon>
    </lineage>
</organism>
<reference evidence="3" key="1">
    <citation type="journal article" date="2016" name="Proc. Natl. Acad. Sci. U.S.A.">
        <title>Lipid metabolic changes in an early divergent fungus govern the establishment of a mutualistic symbiosis with endobacteria.</title>
        <authorList>
            <person name="Lastovetsky O.A."/>
            <person name="Gaspar M.L."/>
            <person name="Mondo S.J."/>
            <person name="LaButti K.M."/>
            <person name="Sandor L."/>
            <person name="Grigoriev I.V."/>
            <person name="Henry S.A."/>
            <person name="Pawlowska T.E."/>
        </authorList>
    </citation>
    <scope>NUCLEOTIDE SEQUENCE [LARGE SCALE GENOMIC DNA]</scope>
    <source>
        <strain evidence="3">ATCC 52814</strain>
    </source>
</reference>
<feature type="domain" description="CBM21" evidence="2">
    <location>
        <begin position="159"/>
        <end position="262"/>
    </location>
</feature>
<dbReference type="InterPro" id="IPR005036">
    <property type="entry name" value="CBM21_dom"/>
</dbReference>
<feature type="compositionally biased region" description="Low complexity" evidence="1">
    <location>
        <begin position="296"/>
        <end position="318"/>
    </location>
</feature>
<dbReference type="Pfam" id="PF03370">
    <property type="entry name" value="CBM_21"/>
    <property type="match status" value="1"/>
</dbReference>
<dbReference type="PANTHER" id="PTHR12307">
    <property type="entry name" value="PROTEIN PHOSPHATASE 1 REGULATORY SUBUNIT"/>
    <property type="match status" value="1"/>
</dbReference>
<dbReference type="GO" id="GO:0005979">
    <property type="term" value="P:regulation of glycogen biosynthetic process"/>
    <property type="evidence" value="ECO:0007669"/>
    <property type="project" value="TreeGrafter"/>
</dbReference>